<dbReference type="Pfam" id="PF20174">
    <property type="entry name" value="DUF6540"/>
    <property type="match status" value="1"/>
</dbReference>
<evidence type="ECO:0000313" key="2">
    <source>
        <dbReference type="Proteomes" id="UP001251528"/>
    </source>
</evidence>
<gene>
    <name evidence="1" type="ORF">QQS21_010845</name>
</gene>
<keyword evidence="2" id="KW-1185">Reference proteome</keyword>
<protein>
    <submittedName>
        <fullName evidence="1">Uncharacterized protein</fullName>
    </submittedName>
</protein>
<reference evidence="1" key="1">
    <citation type="submission" date="2023-06" db="EMBL/GenBank/DDBJ databases">
        <title>Conoideocrella luteorostrata (Hypocreales: Clavicipitaceae), a potential biocontrol fungus for elongate hemlock scale in United States Christmas tree production areas.</title>
        <authorList>
            <person name="Barrett H."/>
            <person name="Lovett B."/>
            <person name="Macias A.M."/>
            <person name="Stajich J.E."/>
            <person name="Kasson M.T."/>
        </authorList>
    </citation>
    <scope>NUCLEOTIDE SEQUENCE</scope>
    <source>
        <strain evidence="1">ARSEF 14590</strain>
    </source>
</reference>
<accession>A0AAJ0CGZ9</accession>
<name>A0AAJ0CGZ9_9HYPO</name>
<comment type="caution">
    <text evidence="1">The sequence shown here is derived from an EMBL/GenBank/DDBJ whole genome shotgun (WGS) entry which is preliminary data.</text>
</comment>
<proteinExistence type="predicted"/>
<dbReference type="EMBL" id="JASWJB010000333">
    <property type="protein sequence ID" value="KAK2591469.1"/>
    <property type="molecule type" value="Genomic_DNA"/>
</dbReference>
<organism evidence="1 2">
    <name type="scientific">Conoideocrella luteorostrata</name>
    <dbReference type="NCBI Taxonomy" id="1105319"/>
    <lineage>
        <taxon>Eukaryota</taxon>
        <taxon>Fungi</taxon>
        <taxon>Dikarya</taxon>
        <taxon>Ascomycota</taxon>
        <taxon>Pezizomycotina</taxon>
        <taxon>Sordariomycetes</taxon>
        <taxon>Hypocreomycetidae</taxon>
        <taxon>Hypocreales</taxon>
        <taxon>Clavicipitaceae</taxon>
        <taxon>Conoideocrella</taxon>
    </lineage>
</organism>
<evidence type="ECO:0000313" key="1">
    <source>
        <dbReference type="EMBL" id="KAK2591469.1"/>
    </source>
</evidence>
<dbReference type="InterPro" id="IPR046670">
    <property type="entry name" value="DUF6540"/>
</dbReference>
<dbReference type="Proteomes" id="UP001251528">
    <property type="component" value="Unassembled WGS sequence"/>
</dbReference>
<sequence length="185" mass="20190">MSSRAVYLAKYRSAQNQRAHFAVFIPNAEHSHRDLAQDFAAAKCQGTVIHAVGEPLMAGYTVDIKRNRDCSNVPDLRGLFRLGQVETANVYEPPPGIESADTARTTIEREALSVPAPPRGQDIRAPIDGVATKRCQEWTMEFLSKLEEKGLISSGAVSIAQSHRDPPSLGIFGFKNANKTIGSIE</sequence>
<dbReference type="AlphaFoldDB" id="A0AAJ0CGZ9"/>